<dbReference type="EMBL" id="RRZD01000008">
    <property type="protein sequence ID" value="MBE0400521.1"/>
    <property type="molecule type" value="Genomic_DNA"/>
</dbReference>
<reference evidence="2 3" key="1">
    <citation type="submission" date="2020-07" db="EMBL/GenBank/DDBJ databases">
        <title>Halophilic bacteria isolated from french cheeses.</title>
        <authorList>
            <person name="Kothe C.I."/>
            <person name="Farah-Kraiem B."/>
            <person name="Renault P."/>
            <person name="Dridi B."/>
        </authorList>
    </citation>
    <scope>NUCLEOTIDE SEQUENCE [LARGE SCALE GENOMIC DNA]</scope>
    <source>
        <strain evidence="2 3">FME1</strain>
    </source>
</reference>
<gene>
    <name evidence="2" type="ORF">EI168_10435</name>
</gene>
<evidence type="ECO:0000256" key="1">
    <source>
        <dbReference type="SAM" id="Coils"/>
    </source>
</evidence>
<evidence type="ECO:0000313" key="2">
    <source>
        <dbReference type="EMBL" id="MBE0400521.1"/>
    </source>
</evidence>
<keyword evidence="3" id="KW-1185">Reference proteome</keyword>
<evidence type="ECO:0000313" key="3">
    <source>
        <dbReference type="Proteomes" id="UP001645039"/>
    </source>
</evidence>
<proteinExistence type="predicted"/>
<protein>
    <submittedName>
        <fullName evidence="2">Uncharacterized protein</fullName>
    </submittedName>
</protein>
<keyword evidence="1" id="KW-0175">Coiled coil</keyword>
<sequence>MSKAKEKTTIKGTPRQFNQEELDAKVEAAVNHYEQSPQSKHLIRHSIHKPLLEEFERLILEGYRLETQLPLMDLNLSPYVIALIKPEHLLTEDLEAVKQETKQRYVEELEAEHQHYQSLLAQQLLEAEEEKQRAKQEAEREKLIEKFKQQAAATYTPLNIPD</sequence>
<feature type="coiled-coil region" evidence="1">
    <location>
        <begin position="106"/>
        <end position="153"/>
    </location>
</feature>
<dbReference type="Proteomes" id="UP001645039">
    <property type="component" value="Unassembled WGS sequence"/>
</dbReference>
<accession>A0ABR9F3L4</accession>
<organism evidence="2 3">
    <name type="scientific">Halomonas casei</name>
    <dbReference type="NCBI Taxonomy" id="2742613"/>
    <lineage>
        <taxon>Bacteria</taxon>
        <taxon>Pseudomonadati</taxon>
        <taxon>Pseudomonadota</taxon>
        <taxon>Gammaproteobacteria</taxon>
        <taxon>Oceanospirillales</taxon>
        <taxon>Halomonadaceae</taxon>
        <taxon>Halomonas</taxon>
    </lineage>
</organism>
<dbReference type="RefSeq" id="WP_192536040.1">
    <property type="nucleotide sequence ID" value="NZ_RRZD01000008.1"/>
</dbReference>
<name>A0ABR9F3L4_9GAMM</name>
<comment type="caution">
    <text evidence="2">The sequence shown here is derived from an EMBL/GenBank/DDBJ whole genome shotgun (WGS) entry which is preliminary data.</text>
</comment>